<organism evidence="3 4">
    <name type="scientific">Cyclobacterium amurskyense</name>
    <dbReference type="NCBI Taxonomy" id="320787"/>
    <lineage>
        <taxon>Bacteria</taxon>
        <taxon>Pseudomonadati</taxon>
        <taxon>Bacteroidota</taxon>
        <taxon>Cytophagia</taxon>
        <taxon>Cytophagales</taxon>
        <taxon>Cyclobacteriaceae</taxon>
        <taxon>Cyclobacterium</taxon>
    </lineage>
</organism>
<dbReference type="OrthoDB" id="9815709at2"/>
<dbReference type="Pfam" id="PF00472">
    <property type="entry name" value="RF-1"/>
    <property type="match status" value="1"/>
</dbReference>
<evidence type="ECO:0000313" key="4">
    <source>
        <dbReference type="Proteomes" id="UP000036520"/>
    </source>
</evidence>
<dbReference type="RefSeq" id="WP_048643951.1">
    <property type="nucleotide sequence ID" value="NZ_CP012040.1"/>
</dbReference>
<dbReference type="PATRIC" id="fig|320787.5.peg.4998"/>
<dbReference type="GO" id="GO:0072344">
    <property type="term" value="P:rescue of stalled ribosome"/>
    <property type="evidence" value="ECO:0007669"/>
    <property type="project" value="TreeGrafter"/>
</dbReference>
<dbReference type="PANTHER" id="PTHR47814">
    <property type="entry name" value="PEPTIDYL-TRNA HYDROLASE ARFB"/>
    <property type="match status" value="1"/>
</dbReference>
<dbReference type="STRING" id="320787.CA2015_4562"/>
<dbReference type="KEGG" id="camu:CA2015_4562"/>
<dbReference type="GO" id="GO:0004045">
    <property type="term" value="F:peptidyl-tRNA hydrolase activity"/>
    <property type="evidence" value="ECO:0007669"/>
    <property type="project" value="TreeGrafter"/>
</dbReference>
<keyword evidence="4" id="KW-1185">Reference proteome</keyword>
<dbReference type="SUPFAM" id="SSF110916">
    <property type="entry name" value="Peptidyl-tRNA hydrolase domain-like"/>
    <property type="match status" value="1"/>
</dbReference>
<protein>
    <submittedName>
        <fullName evidence="3">Peptide chain release factor 1</fullName>
    </submittedName>
</protein>
<gene>
    <name evidence="3" type="ORF">CA2015_4562</name>
</gene>
<feature type="region of interest" description="Disordered" evidence="1">
    <location>
        <begin position="107"/>
        <end position="138"/>
    </location>
</feature>
<dbReference type="GO" id="GO:0003747">
    <property type="term" value="F:translation release factor activity"/>
    <property type="evidence" value="ECO:0007669"/>
    <property type="project" value="InterPro"/>
</dbReference>
<dbReference type="GO" id="GO:0043022">
    <property type="term" value="F:ribosome binding"/>
    <property type="evidence" value="ECO:0007669"/>
    <property type="project" value="TreeGrafter"/>
</dbReference>
<dbReference type="EMBL" id="CP012040">
    <property type="protein sequence ID" value="AKP53898.1"/>
    <property type="molecule type" value="Genomic_DNA"/>
</dbReference>
<dbReference type="Proteomes" id="UP000036520">
    <property type="component" value="Chromosome"/>
</dbReference>
<dbReference type="AlphaFoldDB" id="A0A0H4PLH7"/>
<dbReference type="PANTHER" id="PTHR47814:SF1">
    <property type="entry name" value="PEPTIDYL-TRNA HYDROLASE ARFB"/>
    <property type="match status" value="1"/>
</dbReference>
<name>A0A0H4PLH7_9BACT</name>
<reference evidence="3 4" key="1">
    <citation type="submission" date="2015-07" db="EMBL/GenBank/DDBJ databases">
        <authorList>
            <person name="Kim K.M."/>
        </authorList>
    </citation>
    <scope>NUCLEOTIDE SEQUENCE [LARGE SCALE GENOMIC DNA]</scope>
    <source>
        <strain evidence="3 4">KCTC 12363</strain>
    </source>
</reference>
<dbReference type="Gene3D" id="3.30.160.20">
    <property type="match status" value="1"/>
</dbReference>
<evidence type="ECO:0000313" key="3">
    <source>
        <dbReference type="EMBL" id="AKP53898.1"/>
    </source>
</evidence>
<feature type="domain" description="Prokaryotic-type class I peptide chain release factors" evidence="2">
    <location>
        <begin position="6"/>
        <end position="133"/>
    </location>
</feature>
<evidence type="ECO:0000259" key="2">
    <source>
        <dbReference type="Pfam" id="PF00472"/>
    </source>
</evidence>
<dbReference type="InterPro" id="IPR000352">
    <property type="entry name" value="Pep_chain_release_fac_I"/>
</dbReference>
<sequence length="138" mass="16004">MTITERIKNEIFNTELTFLASRSSGPGGQNVNKVNSRVTLFFNVPNSQYLSEEEKTKVFQKYGNRLGKDGTIQIDAQTSRSQIENKKIAIGKFYELMEKIFKRKKKRIATRPGKAAKERRLKAKRVRSEKKAMRNKNF</sequence>
<proteinExistence type="predicted"/>
<evidence type="ECO:0000256" key="1">
    <source>
        <dbReference type="SAM" id="MobiDB-lite"/>
    </source>
</evidence>
<dbReference type="NCBIfam" id="NF006718">
    <property type="entry name" value="PRK09256.1"/>
    <property type="match status" value="1"/>
</dbReference>
<feature type="compositionally biased region" description="Basic residues" evidence="1">
    <location>
        <begin position="117"/>
        <end position="138"/>
    </location>
</feature>
<accession>A0A0H4PLH7</accession>